<proteinExistence type="predicted"/>
<evidence type="ECO:0000313" key="2">
    <source>
        <dbReference type="EMBL" id="EGE07628.1"/>
    </source>
</evidence>
<gene>
    <name evidence="2" type="ORF">TEQG_06613</name>
</gene>
<dbReference type="Proteomes" id="UP000009169">
    <property type="component" value="Unassembled WGS sequence"/>
</dbReference>
<accession>F2Q0G0</accession>
<feature type="region of interest" description="Disordered" evidence="1">
    <location>
        <begin position="71"/>
        <end position="117"/>
    </location>
</feature>
<dbReference type="VEuPathDB" id="FungiDB:TEQG_06613"/>
<feature type="region of interest" description="Disordered" evidence="1">
    <location>
        <begin position="1"/>
        <end position="39"/>
    </location>
</feature>
<protein>
    <submittedName>
        <fullName evidence="2">Uncharacterized protein</fullName>
    </submittedName>
</protein>
<organism evidence="2 3">
    <name type="scientific">Trichophyton equinum (strain ATCC MYA-4606 / CBS 127.97)</name>
    <name type="common">Horse ringworm fungus</name>
    <dbReference type="NCBI Taxonomy" id="559882"/>
    <lineage>
        <taxon>Eukaryota</taxon>
        <taxon>Fungi</taxon>
        <taxon>Dikarya</taxon>
        <taxon>Ascomycota</taxon>
        <taxon>Pezizomycotina</taxon>
        <taxon>Eurotiomycetes</taxon>
        <taxon>Eurotiomycetidae</taxon>
        <taxon>Onygenales</taxon>
        <taxon>Arthrodermataceae</taxon>
        <taxon>Trichophyton</taxon>
    </lineage>
</organism>
<keyword evidence="3" id="KW-1185">Reference proteome</keyword>
<reference evidence="3" key="1">
    <citation type="journal article" date="2012" name="MBio">
        <title>Comparative genome analysis of Trichophyton rubrum and related dermatophytes reveals candidate genes involved in infection.</title>
        <authorList>
            <person name="Martinez D.A."/>
            <person name="Oliver B.G."/>
            <person name="Graeser Y."/>
            <person name="Goldberg J.M."/>
            <person name="Li W."/>
            <person name="Martinez-Rossi N.M."/>
            <person name="Monod M."/>
            <person name="Shelest E."/>
            <person name="Barton R.C."/>
            <person name="Birch E."/>
            <person name="Brakhage A.A."/>
            <person name="Chen Z."/>
            <person name="Gurr S.J."/>
            <person name="Heiman D."/>
            <person name="Heitman J."/>
            <person name="Kosti I."/>
            <person name="Rossi A."/>
            <person name="Saif S."/>
            <person name="Samalova M."/>
            <person name="Saunders C.W."/>
            <person name="Shea T."/>
            <person name="Summerbell R.C."/>
            <person name="Xu J."/>
            <person name="Young S."/>
            <person name="Zeng Q."/>
            <person name="Birren B.W."/>
            <person name="Cuomo C.A."/>
            <person name="White T.C."/>
        </authorList>
    </citation>
    <scope>NUCLEOTIDE SEQUENCE [LARGE SCALE GENOMIC DNA]</scope>
    <source>
        <strain evidence="3">ATCC MYA-4606 / CBS 127.97</strain>
    </source>
</reference>
<feature type="compositionally biased region" description="Basic and acidic residues" evidence="1">
    <location>
        <begin position="1"/>
        <end position="12"/>
    </location>
</feature>
<evidence type="ECO:0000313" key="3">
    <source>
        <dbReference type="Proteomes" id="UP000009169"/>
    </source>
</evidence>
<dbReference type="AlphaFoldDB" id="F2Q0G0"/>
<dbReference type="HOGENOM" id="CLU_2086491_0_0_1"/>
<evidence type="ECO:0000256" key="1">
    <source>
        <dbReference type="SAM" id="MobiDB-lite"/>
    </source>
</evidence>
<dbReference type="EMBL" id="DS995763">
    <property type="protein sequence ID" value="EGE07628.1"/>
    <property type="molecule type" value="Genomic_DNA"/>
</dbReference>
<sequence length="117" mass="12817">MEKATHGSRDVPKPWTPTGRGLGLGTSPPLGEREGSKLGGQTTHHIIKIINLPLPAQWEFWIIQISPFSHSARSRGGQAWGGRTDRQPPSLPRLHSETPIAAKSRKKAISNETNDLQ</sequence>
<name>F2Q0G0_TRIEC</name>